<feature type="transmembrane region" description="Helical" evidence="5">
    <location>
        <begin position="83"/>
        <end position="103"/>
    </location>
</feature>
<evidence type="ECO:0000313" key="8">
    <source>
        <dbReference type="Proteomes" id="UP000642748"/>
    </source>
</evidence>
<reference evidence="7" key="1">
    <citation type="submission" date="2021-01" db="EMBL/GenBank/DDBJ databases">
        <title>Whole genome shotgun sequence of Rugosimonospora africana NBRC 104875.</title>
        <authorList>
            <person name="Komaki H."/>
            <person name="Tamura T."/>
        </authorList>
    </citation>
    <scope>NUCLEOTIDE SEQUENCE</scope>
    <source>
        <strain evidence="7">NBRC 104875</strain>
    </source>
</reference>
<dbReference type="AlphaFoldDB" id="A0A8J3QM26"/>
<evidence type="ECO:0000256" key="4">
    <source>
        <dbReference type="ARBA" id="ARBA00023136"/>
    </source>
</evidence>
<comment type="subcellular location">
    <subcellularLocation>
        <location evidence="1">Membrane</location>
        <topology evidence="1">Multi-pass membrane protein</topology>
    </subcellularLocation>
</comment>
<organism evidence="7 8">
    <name type="scientific">Rugosimonospora africana</name>
    <dbReference type="NCBI Taxonomy" id="556532"/>
    <lineage>
        <taxon>Bacteria</taxon>
        <taxon>Bacillati</taxon>
        <taxon>Actinomycetota</taxon>
        <taxon>Actinomycetes</taxon>
        <taxon>Micromonosporales</taxon>
        <taxon>Micromonosporaceae</taxon>
        <taxon>Rugosimonospora</taxon>
    </lineage>
</organism>
<accession>A0A8J3QM26</accession>
<keyword evidence="4 5" id="KW-0472">Membrane</keyword>
<proteinExistence type="predicted"/>
<protein>
    <recommendedName>
        <fullName evidence="6">Integral membrane bound transporter domain-containing protein</fullName>
    </recommendedName>
</protein>
<dbReference type="EMBL" id="BONZ01000006">
    <property type="protein sequence ID" value="GIH12379.1"/>
    <property type="molecule type" value="Genomic_DNA"/>
</dbReference>
<evidence type="ECO:0000259" key="6">
    <source>
        <dbReference type="Pfam" id="PF13515"/>
    </source>
</evidence>
<dbReference type="GO" id="GO:0016020">
    <property type="term" value="C:membrane"/>
    <property type="evidence" value="ECO:0007669"/>
    <property type="project" value="UniProtKB-SubCell"/>
</dbReference>
<feature type="transmembrane region" description="Helical" evidence="5">
    <location>
        <begin position="35"/>
        <end position="53"/>
    </location>
</feature>
<keyword evidence="3 5" id="KW-1133">Transmembrane helix</keyword>
<feature type="domain" description="Integral membrane bound transporter" evidence="6">
    <location>
        <begin position="47"/>
        <end position="170"/>
    </location>
</feature>
<feature type="transmembrane region" description="Helical" evidence="5">
    <location>
        <begin position="153"/>
        <end position="175"/>
    </location>
</feature>
<evidence type="ECO:0000256" key="5">
    <source>
        <dbReference type="SAM" id="Phobius"/>
    </source>
</evidence>
<dbReference type="Proteomes" id="UP000642748">
    <property type="component" value="Unassembled WGS sequence"/>
</dbReference>
<evidence type="ECO:0000313" key="7">
    <source>
        <dbReference type="EMBL" id="GIH12379.1"/>
    </source>
</evidence>
<keyword evidence="2 5" id="KW-0812">Transmembrane</keyword>
<evidence type="ECO:0000256" key="3">
    <source>
        <dbReference type="ARBA" id="ARBA00022989"/>
    </source>
</evidence>
<name>A0A8J3QM26_9ACTN</name>
<feature type="transmembrane region" description="Helical" evidence="5">
    <location>
        <begin position="59"/>
        <end position="76"/>
    </location>
</feature>
<dbReference type="Pfam" id="PF13515">
    <property type="entry name" value="FUSC_2"/>
    <property type="match status" value="1"/>
</dbReference>
<comment type="caution">
    <text evidence="7">The sequence shown here is derived from an EMBL/GenBank/DDBJ whole genome shotgun (WGS) entry which is preliminary data.</text>
</comment>
<feature type="transmembrane region" description="Helical" evidence="5">
    <location>
        <begin position="109"/>
        <end position="132"/>
    </location>
</feature>
<evidence type="ECO:0000256" key="1">
    <source>
        <dbReference type="ARBA" id="ARBA00004141"/>
    </source>
</evidence>
<evidence type="ECO:0000256" key="2">
    <source>
        <dbReference type="ARBA" id="ARBA00022692"/>
    </source>
</evidence>
<gene>
    <name evidence="7" type="ORF">Raf01_05510</name>
</gene>
<keyword evidence="8" id="KW-1185">Reference proteome</keyword>
<sequence>MAGTRVHTAVDAVNEISHRSRADLSDRVRRLRGSLLFAAQGGLAASLAWLVAHELIGHPHPYFAPIAAVIVLNVSVGQRLRRAVELLVGVALGILLGDLLIYFTGTGAWQIGVSVAFVILACVFLGGSPTVIGQAASSAVLVSTLAPPQSGIYYSRFVDALAGGVVGVLVLALLLQINPLTVIKRAAEPAFGCLAEGLRDCAAALRAGSLQDAQAALDALRDADASVTRFQDALADARETATLAPVRWRARVPLTEYVDAAPHIDHALRNARVLARRAVIAIEDGEESPAALIASLQSASEAVETLVRELAAGRDPVRTRELTLASVAIAGEAYRRGLGFSAGVIAAQIRTIGTDLLLATGVSDRATTRLIHRAAGRVARPSRPAR</sequence>
<dbReference type="InterPro" id="IPR049453">
    <property type="entry name" value="Memb_transporter_dom"/>
</dbReference>